<dbReference type="InterPro" id="IPR013766">
    <property type="entry name" value="Thioredoxin_domain"/>
</dbReference>
<evidence type="ECO:0000313" key="6">
    <source>
        <dbReference type="EMBL" id="SQA77554.1"/>
    </source>
</evidence>
<keyword evidence="4" id="KW-0676">Redox-active center</keyword>
<feature type="domain" description="Thioredoxin" evidence="5">
    <location>
        <begin position="227"/>
        <end position="375"/>
    </location>
</feature>
<reference evidence="6 7" key="1">
    <citation type="submission" date="2018-06" db="EMBL/GenBank/DDBJ databases">
        <authorList>
            <consortium name="Pathogen Informatics"/>
            <person name="Doyle S."/>
        </authorList>
    </citation>
    <scope>NUCLEOTIDE SEQUENCE [LARGE SCALE GENOMIC DNA]</scope>
    <source>
        <strain evidence="6 7">NCTC11546</strain>
    </source>
</reference>
<dbReference type="EMBL" id="UARG01000017">
    <property type="protein sequence ID" value="SQA77554.1"/>
    <property type="molecule type" value="Genomic_DNA"/>
</dbReference>
<dbReference type="AlphaFoldDB" id="A0A2X2REE2"/>
<dbReference type="SUPFAM" id="SSF52833">
    <property type="entry name" value="Thioredoxin-like"/>
    <property type="match status" value="1"/>
</dbReference>
<dbReference type="Gene3D" id="3.40.30.10">
    <property type="entry name" value="Glutaredoxin"/>
    <property type="match status" value="1"/>
</dbReference>
<evidence type="ECO:0000256" key="4">
    <source>
        <dbReference type="ARBA" id="ARBA00023284"/>
    </source>
</evidence>
<dbReference type="Proteomes" id="UP000249891">
    <property type="component" value="Unassembled WGS sequence"/>
</dbReference>
<dbReference type="Pfam" id="PF08534">
    <property type="entry name" value="Redoxin"/>
    <property type="match status" value="1"/>
</dbReference>
<sequence>MKQLFIAFLIVLGLSACTNPEEAIKAYQQQKEAIGLQTPEKQNELLGQNPVAFQQNLQAISKQCAEVLANAKGLPSDFIVKEEKENQYELLSLTSAYLLNHRKYTEEEAPAIKALEESLKDVDLDNATDFDAYNAYKTLVHNCFQLKIYRYQVQYEFNDPWGKILADFNTLKSQNIKEDLTPLLIEGVSATSAETTNEQIIALVQKAVKDNELLNALSGRIATVNRLKAGQPFPLFKALTDLNDKEVKYESLPLKGKLLFVDIWATYCPDCRKELPALEALQQSYKGKPIVFLSISVDRDKEAWKEMVKNDKLSGIHLYTTPEVRDTYKFLYDLRSIPRYMLIDAQGNIINSNAPMPSDKNLKELIDVSLMALTNPKAK</sequence>
<dbReference type="InterPro" id="IPR013740">
    <property type="entry name" value="Redoxin"/>
</dbReference>
<proteinExistence type="predicted"/>
<dbReference type="PROSITE" id="PS51257">
    <property type="entry name" value="PROKAR_LIPOPROTEIN"/>
    <property type="match status" value="1"/>
</dbReference>
<accession>A0A2X2REE2</accession>
<dbReference type="InterPro" id="IPR050553">
    <property type="entry name" value="Thioredoxin_ResA/DsbE_sf"/>
</dbReference>
<dbReference type="PANTHER" id="PTHR42852:SF6">
    <property type="entry name" value="THIOL:DISULFIDE INTERCHANGE PROTEIN DSBE"/>
    <property type="match status" value="1"/>
</dbReference>
<evidence type="ECO:0000259" key="5">
    <source>
        <dbReference type="PROSITE" id="PS51352"/>
    </source>
</evidence>
<evidence type="ECO:0000256" key="2">
    <source>
        <dbReference type="ARBA" id="ARBA00022748"/>
    </source>
</evidence>
<dbReference type="InterPro" id="IPR036249">
    <property type="entry name" value="Thioredoxin-like_sf"/>
</dbReference>
<dbReference type="PROSITE" id="PS51352">
    <property type="entry name" value="THIOREDOXIN_2"/>
    <property type="match status" value="1"/>
</dbReference>
<name>A0A2X2REE2_CAPOC</name>
<keyword evidence="2" id="KW-0201">Cytochrome c-type biogenesis</keyword>
<dbReference type="GO" id="GO:0030313">
    <property type="term" value="C:cell envelope"/>
    <property type="evidence" value="ECO:0007669"/>
    <property type="project" value="UniProtKB-SubCell"/>
</dbReference>
<organism evidence="6 7">
    <name type="scientific">Capnocytophaga ochracea</name>
    <dbReference type="NCBI Taxonomy" id="1018"/>
    <lineage>
        <taxon>Bacteria</taxon>
        <taxon>Pseudomonadati</taxon>
        <taxon>Bacteroidota</taxon>
        <taxon>Flavobacteriia</taxon>
        <taxon>Flavobacteriales</taxon>
        <taxon>Flavobacteriaceae</taxon>
        <taxon>Capnocytophaga</taxon>
    </lineage>
</organism>
<evidence type="ECO:0000256" key="1">
    <source>
        <dbReference type="ARBA" id="ARBA00004196"/>
    </source>
</evidence>
<dbReference type="GO" id="GO:0017004">
    <property type="term" value="P:cytochrome complex assembly"/>
    <property type="evidence" value="ECO:0007669"/>
    <property type="project" value="UniProtKB-KW"/>
</dbReference>
<dbReference type="RefSeq" id="WP_128091014.1">
    <property type="nucleotide sequence ID" value="NZ_UARG01000017.1"/>
</dbReference>
<comment type="subcellular location">
    <subcellularLocation>
        <location evidence="1">Cell envelope</location>
    </subcellularLocation>
</comment>
<keyword evidence="3" id="KW-1015">Disulfide bond</keyword>
<evidence type="ECO:0000313" key="7">
    <source>
        <dbReference type="Proteomes" id="UP000249891"/>
    </source>
</evidence>
<dbReference type="CDD" id="cd02966">
    <property type="entry name" value="TlpA_like_family"/>
    <property type="match status" value="1"/>
</dbReference>
<evidence type="ECO:0000256" key="3">
    <source>
        <dbReference type="ARBA" id="ARBA00023157"/>
    </source>
</evidence>
<gene>
    <name evidence="6" type="primary">tlpA</name>
    <name evidence="6" type="ORF">NCTC11546_00768</name>
</gene>
<dbReference type="PANTHER" id="PTHR42852">
    <property type="entry name" value="THIOL:DISULFIDE INTERCHANGE PROTEIN DSBE"/>
    <property type="match status" value="1"/>
</dbReference>
<protein>
    <submittedName>
        <fullName evidence="6">Cytochrome c biogenesis protein tlpA</fullName>
    </submittedName>
</protein>